<gene>
    <name evidence="2" type="ORF">QJS10_CPA05g02382</name>
</gene>
<evidence type="ECO:0000313" key="3">
    <source>
        <dbReference type="Proteomes" id="UP001180020"/>
    </source>
</evidence>
<sequence>MGSRRGVAREISGGSLESKASPVAVVGFHRCRSKKIDNCDHFNRIGTNSTDDDKRAVPTGPNPLHNR</sequence>
<proteinExistence type="predicted"/>
<feature type="region of interest" description="Disordered" evidence="1">
    <location>
        <begin position="1"/>
        <end position="24"/>
    </location>
</feature>
<keyword evidence="3" id="KW-1185">Reference proteome</keyword>
<accession>A0AAV9EX43</accession>
<evidence type="ECO:0000313" key="2">
    <source>
        <dbReference type="EMBL" id="KAK1317899.1"/>
    </source>
</evidence>
<dbReference type="AlphaFoldDB" id="A0AAV9EX43"/>
<feature type="region of interest" description="Disordered" evidence="1">
    <location>
        <begin position="39"/>
        <end position="67"/>
    </location>
</feature>
<evidence type="ECO:0000256" key="1">
    <source>
        <dbReference type="SAM" id="MobiDB-lite"/>
    </source>
</evidence>
<dbReference type="EMBL" id="JAUJYO010000005">
    <property type="protein sequence ID" value="KAK1317899.1"/>
    <property type="molecule type" value="Genomic_DNA"/>
</dbReference>
<reference evidence="2" key="2">
    <citation type="submission" date="2023-06" db="EMBL/GenBank/DDBJ databases">
        <authorList>
            <person name="Ma L."/>
            <person name="Liu K.-W."/>
            <person name="Li Z."/>
            <person name="Hsiao Y.-Y."/>
            <person name="Qi Y."/>
            <person name="Fu T."/>
            <person name="Tang G."/>
            <person name="Zhang D."/>
            <person name="Sun W.-H."/>
            <person name="Liu D.-K."/>
            <person name="Li Y."/>
            <person name="Chen G.-Z."/>
            <person name="Liu X.-D."/>
            <person name="Liao X.-Y."/>
            <person name="Jiang Y.-T."/>
            <person name="Yu X."/>
            <person name="Hao Y."/>
            <person name="Huang J."/>
            <person name="Zhao X.-W."/>
            <person name="Ke S."/>
            <person name="Chen Y.-Y."/>
            <person name="Wu W.-L."/>
            <person name="Hsu J.-L."/>
            <person name="Lin Y.-F."/>
            <person name="Huang M.-D."/>
            <person name="Li C.-Y."/>
            <person name="Huang L."/>
            <person name="Wang Z.-W."/>
            <person name="Zhao X."/>
            <person name="Zhong W.-Y."/>
            <person name="Peng D.-H."/>
            <person name="Ahmad S."/>
            <person name="Lan S."/>
            <person name="Zhang J.-S."/>
            <person name="Tsai W.-C."/>
            <person name="Van De Peer Y."/>
            <person name="Liu Z.-J."/>
        </authorList>
    </citation>
    <scope>NUCLEOTIDE SEQUENCE</scope>
    <source>
        <strain evidence="2">CP</strain>
        <tissue evidence="2">Leaves</tissue>
    </source>
</reference>
<protein>
    <submittedName>
        <fullName evidence="2">Uncharacterized protein</fullName>
    </submittedName>
</protein>
<dbReference type="Proteomes" id="UP001180020">
    <property type="component" value="Unassembled WGS sequence"/>
</dbReference>
<reference evidence="2" key="1">
    <citation type="journal article" date="2023" name="Nat. Commun.">
        <title>Diploid and tetraploid genomes of Acorus and the evolution of monocots.</title>
        <authorList>
            <person name="Ma L."/>
            <person name="Liu K.W."/>
            <person name="Li Z."/>
            <person name="Hsiao Y.Y."/>
            <person name="Qi Y."/>
            <person name="Fu T."/>
            <person name="Tang G.D."/>
            <person name="Zhang D."/>
            <person name="Sun W.H."/>
            <person name="Liu D.K."/>
            <person name="Li Y."/>
            <person name="Chen G.Z."/>
            <person name="Liu X.D."/>
            <person name="Liao X.Y."/>
            <person name="Jiang Y.T."/>
            <person name="Yu X."/>
            <person name="Hao Y."/>
            <person name="Huang J."/>
            <person name="Zhao X.W."/>
            <person name="Ke S."/>
            <person name="Chen Y.Y."/>
            <person name="Wu W.L."/>
            <person name="Hsu J.L."/>
            <person name="Lin Y.F."/>
            <person name="Huang M.D."/>
            <person name="Li C.Y."/>
            <person name="Huang L."/>
            <person name="Wang Z.W."/>
            <person name="Zhao X."/>
            <person name="Zhong W.Y."/>
            <person name="Peng D.H."/>
            <person name="Ahmad S."/>
            <person name="Lan S."/>
            <person name="Zhang J.S."/>
            <person name="Tsai W.C."/>
            <person name="Van de Peer Y."/>
            <person name="Liu Z.J."/>
        </authorList>
    </citation>
    <scope>NUCLEOTIDE SEQUENCE</scope>
    <source>
        <strain evidence="2">CP</strain>
    </source>
</reference>
<organism evidence="2 3">
    <name type="scientific">Acorus calamus</name>
    <name type="common">Sweet flag</name>
    <dbReference type="NCBI Taxonomy" id="4465"/>
    <lineage>
        <taxon>Eukaryota</taxon>
        <taxon>Viridiplantae</taxon>
        <taxon>Streptophyta</taxon>
        <taxon>Embryophyta</taxon>
        <taxon>Tracheophyta</taxon>
        <taxon>Spermatophyta</taxon>
        <taxon>Magnoliopsida</taxon>
        <taxon>Liliopsida</taxon>
        <taxon>Acoraceae</taxon>
        <taxon>Acorus</taxon>
    </lineage>
</organism>
<name>A0AAV9EX43_ACOCL</name>
<comment type="caution">
    <text evidence="2">The sequence shown here is derived from an EMBL/GenBank/DDBJ whole genome shotgun (WGS) entry which is preliminary data.</text>
</comment>